<evidence type="ECO:0000313" key="3">
    <source>
        <dbReference type="Proteomes" id="UP000594480"/>
    </source>
</evidence>
<reference evidence="2 3" key="1">
    <citation type="submission" date="2020-11" db="EMBL/GenBank/DDBJ databases">
        <title>Amino acid is mineralized and recycled by bacteria in oceanic microbiome.</title>
        <authorList>
            <person name="Zheng L.Y."/>
        </authorList>
    </citation>
    <scope>NUCLEOTIDE SEQUENCE [LARGE SCALE GENOMIC DNA]</scope>
    <source>
        <strain evidence="2 3">A32-1</strain>
    </source>
</reference>
<dbReference type="AlphaFoldDB" id="A0A7S8MY21"/>
<dbReference type="Proteomes" id="UP000594480">
    <property type="component" value="Chromosome"/>
</dbReference>
<sequence>MNKNLKSVATTLLELAGVGLIVWGLWLWMVPVALIAAGAACIGMSYMWTRGVADECSVP</sequence>
<keyword evidence="3" id="KW-1185">Reference proteome</keyword>
<feature type="transmembrane region" description="Helical" evidence="1">
    <location>
        <begin position="20"/>
        <end position="42"/>
    </location>
</feature>
<keyword evidence="1" id="KW-1133">Transmembrane helix</keyword>
<keyword evidence="1" id="KW-0812">Transmembrane</keyword>
<proteinExistence type="predicted"/>
<accession>A0A7S8MY21</accession>
<keyword evidence="1" id="KW-0472">Membrane</keyword>
<dbReference type="RefSeq" id="WP_195693321.1">
    <property type="nucleotide sequence ID" value="NZ_CP064760.1"/>
</dbReference>
<dbReference type="EMBL" id="CP064760">
    <property type="protein sequence ID" value="QPE05304.1"/>
    <property type="molecule type" value="Genomic_DNA"/>
</dbReference>
<protein>
    <submittedName>
        <fullName evidence="2">Uncharacterized protein</fullName>
    </submittedName>
</protein>
<evidence type="ECO:0000256" key="1">
    <source>
        <dbReference type="SAM" id="Phobius"/>
    </source>
</evidence>
<gene>
    <name evidence="2" type="ORF">IT882_04345</name>
</gene>
<name>A0A7S8MY21_9MICO</name>
<dbReference type="KEGG" id="msf:IT882_04345"/>
<evidence type="ECO:0000313" key="2">
    <source>
        <dbReference type="EMBL" id="QPE05304.1"/>
    </source>
</evidence>
<organism evidence="2 3">
    <name type="scientific">Microbacterium schleiferi</name>
    <dbReference type="NCBI Taxonomy" id="69362"/>
    <lineage>
        <taxon>Bacteria</taxon>
        <taxon>Bacillati</taxon>
        <taxon>Actinomycetota</taxon>
        <taxon>Actinomycetes</taxon>
        <taxon>Micrococcales</taxon>
        <taxon>Microbacteriaceae</taxon>
        <taxon>Microbacterium</taxon>
    </lineage>
</organism>